<evidence type="ECO:0000256" key="2">
    <source>
        <dbReference type="ARBA" id="ARBA00022801"/>
    </source>
</evidence>
<dbReference type="GO" id="GO:0016787">
    <property type="term" value="F:hydrolase activity"/>
    <property type="evidence" value="ECO:0007669"/>
    <property type="project" value="UniProtKB-KW"/>
</dbReference>
<dbReference type="EMBL" id="UYRT01081015">
    <property type="protein sequence ID" value="VDN23755.1"/>
    <property type="molecule type" value="Genomic_DNA"/>
</dbReference>
<evidence type="ECO:0000256" key="3">
    <source>
        <dbReference type="ARBA" id="ARBA00022806"/>
    </source>
</evidence>
<dbReference type="AlphaFoldDB" id="A0A183DZR0"/>
<dbReference type="Pfam" id="PF00270">
    <property type="entry name" value="DEAD"/>
    <property type="match status" value="1"/>
</dbReference>
<reference evidence="6 7" key="2">
    <citation type="submission" date="2018-11" db="EMBL/GenBank/DDBJ databases">
        <authorList>
            <consortium name="Pathogen Informatics"/>
        </authorList>
    </citation>
    <scope>NUCLEOTIDE SEQUENCE [LARGE SCALE GENOMIC DNA]</scope>
</reference>
<dbReference type="PROSITE" id="PS51192">
    <property type="entry name" value="HELICASE_ATP_BIND_1"/>
    <property type="match status" value="1"/>
</dbReference>
<evidence type="ECO:0000313" key="8">
    <source>
        <dbReference type="WBParaSite" id="GPUH_0001421901-mRNA-1"/>
    </source>
</evidence>
<keyword evidence="7" id="KW-1185">Reference proteome</keyword>
<proteinExistence type="predicted"/>
<gene>
    <name evidence="6" type="ORF">GPUH_LOCUS14200</name>
</gene>
<evidence type="ECO:0000259" key="5">
    <source>
        <dbReference type="PROSITE" id="PS51192"/>
    </source>
</evidence>
<name>A0A183DZR0_9BILA</name>
<dbReference type="InterPro" id="IPR050079">
    <property type="entry name" value="DEAD_box_RNA_helicase"/>
</dbReference>
<dbReference type="Gene3D" id="3.40.50.300">
    <property type="entry name" value="P-loop containing nucleotide triphosphate hydrolases"/>
    <property type="match status" value="1"/>
</dbReference>
<protein>
    <submittedName>
        <fullName evidence="8">Helicase ATP-binding domain-containing protein</fullName>
    </submittedName>
</protein>
<keyword evidence="4" id="KW-0067">ATP-binding</keyword>
<dbReference type="PANTHER" id="PTHR47959">
    <property type="entry name" value="ATP-DEPENDENT RNA HELICASE RHLE-RELATED"/>
    <property type="match status" value="1"/>
</dbReference>
<evidence type="ECO:0000256" key="1">
    <source>
        <dbReference type="ARBA" id="ARBA00022741"/>
    </source>
</evidence>
<dbReference type="OrthoDB" id="1191041at2759"/>
<reference evidence="8" key="1">
    <citation type="submission" date="2016-06" db="UniProtKB">
        <authorList>
            <consortium name="WormBaseParasite"/>
        </authorList>
    </citation>
    <scope>IDENTIFICATION</scope>
</reference>
<evidence type="ECO:0000256" key="4">
    <source>
        <dbReference type="ARBA" id="ARBA00022840"/>
    </source>
</evidence>
<dbReference type="WBParaSite" id="GPUH_0001421901-mRNA-1">
    <property type="protein sequence ID" value="GPUH_0001421901-mRNA-1"/>
    <property type="gene ID" value="GPUH_0001421901"/>
</dbReference>
<keyword evidence="1" id="KW-0547">Nucleotide-binding</keyword>
<keyword evidence="3" id="KW-0347">Helicase</keyword>
<dbReference type="GO" id="GO:0003676">
    <property type="term" value="F:nucleic acid binding"/>
    <property type="evidence" value="ECO:0007669"/>
    <property type="project" value="InterPro"/>
</dbReference>
<dbReference type="SUPFAM" id="SSF52540">
    <property type="entry name" value="P-loop containing nucleoside triphosphate hydrolases"/>
    <property type="match status" value="1"/>
</dbReference>
<sequence>MCVFSSDNVREKQLKRKRKAVNDDFFDNATSSSAVTACGFNEPTRIQSACIPVALAGRDICACAATGTGKTAAFMLPILERLLFRPQKAMTRVIVLTPTRELAIQIFSVEYLF</sequence>
<dbReference type="GO" id="GO:0005829">
    <property type="term" value="C:cytosol"/>
    <property type="evidence" value="ECO:0007669"/>
    <property type="project" value="TreeGrafter"/>
</dbReference>
<dbReference type="PANTHER" id="PTHR47959:SF1">
    <property type="entry name" value="ATP-DEPENDENT RNA HELICASE DBPA"/>
    <property type="match status" value="1"/>
</dbReference>
<feature type="domain" description="Helicase ATP-binding" evidence="5">
    <location>
        <begin position="51"/>
        <end position="113"/>
    </location>
</feature>
<dbReference type="InterPro" id="IPR014001">
    <property type="entry name" value="Helicase_ATP-bd"/>
</dbReference>
<dbReference type="InterPro" id="IPR027417">
    <property type="entry name" value="P-loop_NTPase"/>
</dbReference>
<evidence type="ECO:0000313" key="6">
    <source>
        <dbReference type="EMBL" id="VDN23755.1"/>
    </source>
</evidence>
<organism evidence="8">
    <name type="scientific">Gongylonema pulchrum</name>
    <dbReference type="NCBI Taxonomy" id="637853"/>
    <lineage>
        <taxon>Eukaryota</taxon>
        <taxon>Metazoa</taxon>
        <taxon>Ecdysozoa</taxon>
        <taxon>Nematoda</taxon>
        <taxon>Chromadorea</taxon>
        <taxon>Rhabditida</taxon>
        <taxon>Spirurina</taxon>
        <taxon>Spiruromorpha</taxon>
        <taxon>Spiruroidea</taxon>
        <taxon>Gongylonematidae</taxon>
        <taxon>Gongylonema</taxon>
    </lineage>
</organism>
<keyword evidence="2" id="KW-0378">Hydrolase</keyword>
<dbReference type="GO" id="GO:0003724">
    <property type="term" value="F:RNA helicase activity"/>
    <property type="evidence" value="ECO:0007669"/>
    <property type="project" value="TreeGrafter"/>
</dbReference>
<dbReference type="InterPro" id="IPR011545">
    <property type="entry name" value="DEAD/DEAH_box_helicase_dom"/>
</dbReference>
<dbReference type="Proteomes" id="UP000271098">
    <property type="component" value="Unassembled WGS sequence"/>
</dbReference>
<accession>A0A183DZR0</accession>
<dbReference type="GO" id="GO:0005524">
    <property type="term" value="F:ATP binding"/>
    <property type="evidence" value="ECO:0007669"/>
    <property type="project" value="UniProtKB-KW"/>
</dbReference>
<evidence type="ECO:0000313" key="7">
    <source>
        <dbReference type="Proteomes" id="UP000271098"/>
    </source>
</evidence>